<dbReference type="InterPro" id="IPR009057">
    <property type="entry name" value="Homeodomain-like_sf"/>
</dbReference>
<dbReference type="GO" id="GO:0003700">
    <property type="term" value="F:DNA-binding transcription factor activity"/>
    <property type="evidence" value="ECO:0007669"/>
    <property type="project" value="InterPro"/>
</dbReference>
<evidence type="ECO:0000256" key="2">
    <source>
        <dbReference type="ARBA" id="ARBA00023125"/>
    </source>
</evidence>
<dbReference type="Pfam" id="PF12833">
    <property type="entry name" value="HTH_18"/>
    <property type="match status" value="1"/>
</dbReference>
<keyword evidence="7" id="KW-1185">Reference proteome</keyword>
<dbReference type="InterPro" id="IPR032783">
    <property type="entry name" value="AraC_lig"/>
</dbReference>
<keyword evidence="1" id="KW-0805">Transcription regulation</keyword>
<sequence length="283" mass="30520">MLPGDSAGALHVQAGDVIVVPQGETHVLGSSTDLSPEFLGPLLTAQIEMRPGQVMELAYGGGGAITRLVCGFLATHDNSRNPLLSALPRLFKVDMRGSNGSWLESSLRFATQKATSAEVGSAAVLAKLAELLFIEAVRRYVATMADDRKGWLAGLRDRFVARALARMHARPVDPWTVEALAREVGISRSGLAQRFTELVGLAPMQYLSLWRLQLAANQLRLTDASLASVAETVGYESEASFNRAFKREFGEPPATWRRNNAASAAIADNEKPSGTASEDFRPI</sequence>
<dbReference type="InterPro" id="IPR020449">
    <property type="entry name" value="Tscrpt_reg_AraC-type_HTH"/>
</dbReference>
<evidence type="ECO:0000256" key="4">
    <source>
        <dbReference type="SAM" id="MobiDB-lite"/>
    </source>
</evidence>
<evidence type="ECO:0000313" key="6">
    <source>
        <dbReference type="EMBL" id="SAL88518.1"/>
    </source>
</evidence>
<gene>
    <name evidence="6" type="ORF">AWB74_08601</name>
</gene>
<name>A0A158L585_9BURK</name>
<feature type="domain" description="HTH araC/xylS-type" evidence="5">
    <location>
        <begin position="161"/>
        <end position="259"/>
    </location>
</feature>
<keyword evidence="3" id="KW-0804">Transcription</keyword>
<dbReference type="PANTHER" id="PTHR11019:SF159">
    <property type="entry name" value="TRANSCRIPTIONAL REGULATOR-RELATED"/>
    <property type="match status" value="1"/>
</dbReference>
<dbReference type="Proteomes" id="UP000055019">
    <property type="component" value="Unassembled WGS sequence"/>
</dbReference>
<dbReference type="GO" id="GO:0043565">
    <property type="term" value="F:sequence-specific DNA binding"/>
    <property type="evidence" value="ECO:0007669"/>
    <property type="project" value="InterPro"/>
</dbReference>
<evidence type="ECO:0000259" key="5">
    <source>
        <dbReference type="PROSITE" id="PS01124"/>
    </source>
</evidence>
<evidence type="ECO:0000313" key="7">
    <source>
        <dbReference type="Proteomes" id="UP000055019"/>
    </source>
</evidence>
<evidence type="ECO:0000256" key="1">
    <source>
        <dbReference type="ARBA" id="ARBA00023015"/>
    </source>
</evidence>
<organism evidence="6 7">
    <name type="scientific">Caballeronia arvi</name>
    <dbReference type="NCBI Taxonomy" id="1777135"/>
    <lineage>
        <taxon>Bacteria</taxon>
        <taxon>Pseudomonadati</taxon>
        <taxon>Pseudomonadota</taxon>
        <taxon>Betaproteobacteria</taxon>
        <taxon>Burkholderiales</taxon>
        <taxon>Burkholderiaceae</taxon>
        <taxon>Caballeronia</taxon>
    </lineage>
</organism>
<keyword evidence="2" id="KW-0238">DNA-binding</keyword>
<comment type="caution">
    <text evidence="6">The sequence shown here is derived from an EMBL/GenBank/DDBJ whole genome shotgun (WGS) entry which is preliminary data.</text>
</comment>
<dbReference type="InterPro" id="IPR018060">
    <property type="entry name" value="HTH_AraC"/>
</dbReference>
<dbReference type="SUPFAM" id="SSF46689">
    <property type="entry name" value="Homeodomain-like"/>
    <property type="match status" value="2"/>
</dbReference>
<dbReference type="Gene3D" id="1.10.10.60">
    <property type="entry name" value="Homeodomain-like"/>
    <property type="match status" value="2"/>
</dbReference>
<dbReference type="InterPro" id="IPR018062">
    <property type="entry name" value="HTH_AraC-typ_CS"/>
</dbReference>
<dbReference type="AlphaFoldDB" id="A0A158L585"/>
<dbReference type="EMBL" id="FCOM02000138">
    <property type="protein sequence ID" value="SAL88518.1"/>
    <property type="molecule type" value="Genomic_DNA"/>
</dbReference>
<evidence type="ECO:0000256" key="3">
    <source>
        <dbReference type="ARBA" id="ARBA00023163"/>
    </source>
</evidence>
<accession>A0A158L585</accession>
<dbReference type="PRINTS" id="PR00032">
    <property type="entry name" value="HTHARAC"/>
</dbReference>
<feature type="region of interest" description="Disordered" evidence="4">
    <location>
        <begin position="252"/>
        <end position="283"/>
    </location>
</feature>
<reference evidence="6" key="1">
    <citation type="submission" date="2016-01" db="EMBL/GenBank/DDBJ databases">
        <authorList>
            <person name="Peeters C."/>
        </authorList>
    </citation>
    <scope>NUCLEOTIDE SEQUENCE [LARGE SCALE GENOMIC DNA]</scope>
    <source>
        <strain evidence="6">LMG 29317</strain>
    </source>
</reference>
<dbReference type="PANTHER" id="PTHR11019">
    <property type="entry name" value="HTH-TYPE TRANSCRIPTIONAL REGULATOR NIMR"/>
    <property type="match status" value="1"/>
</dbReference>
<dbReference type="Pfam" id="PF12852">
    <property type="entry name" value="Cupin_6"/>
    <property type="match status" value="1"/>
</dbReference>
<dbReference type="SMART" id="SM00342">
    <property type="entry name" value="HTH_ARAC"/>
    <property type="match status" value="1"/>
</dbReference>
<dbReference type="PROSITE" id="PS00041">
    <property type="entry name" value="HTH_ARAC_FAMILY_1"/>
    <property type="match status" value="1"/>
</dbReference>
<dbReference type="PROSITE" id="PS01124">
    <property type="entry name" value="HTH_ARAC_FAMILY_2"/>
    <property type="match status" value="1"/>
</dbReference>
<proteinExistence type="predicted"/>
<protein>
    <submittedName>
        <fullName evidence="6">AraC family transcriptional regulator</fullName>
    </submittedName>
</protein>